<dbReference type="AlphaFoldDB" id="A0A956M0P3"/>
<dbReference type="Proteomes" id="UP000697710">
    <property type="component" value="Unassembled WGS sequence"/>
</dbReference>
<dbReference type="PANTHER" id="PTHR45947">
    <property type="entry name" value="SULFOQUINOVOSYL TRANSFERASE SQD2"/>
    <property type="match status" value="1"/>
</dbReference>
<evidence type="ECO:0000313" key="4">
    <source>
        <dbReference type="EMBL" id="MCA9728949.1"/>
    </source>
</evidence>
<comment type="caution">
    <text evidence="4">The sequence shown here is derived from an EMBL/GenBank/DDBJ whole genome shotgun (WGS) entry which is preliminary data.</text>
</comment>
<gene>
    <name evidence="4" type="ORF">KC729_14755</name>
</gene>
<dbReference type="InterPro" id="IPR028098">
    <property type="entry name" value="Glyco_trans_4-like_N"/>
</dbReference>
<feature type="compositionally biased region" description="Polar residues" evidence="1">
    <location>
        <begin position="376"/>
        <end position="385"/>
    </location>
</feature>
<dbReference type="SUPFAM" id="SSF53756">
    <property type="entry name" value="UDP-Glycosyltransferase/glycogen phosphorylase"/>
    <property type="match status" value="1"/>
</dbReference>
<accession>A0A956M0P3</accession>
<dbReference type="GO" id="GO:0016757">
    <property type="term" value="F:glycosyltransferase activity"/>
    <property type="evidence" value="ECO:0007669"/>
    <property type="project" value="UniProtKB-KW"/>
</dbReference>
<evidence type="ECO:0000259" key="3">
    <source>
        <dbReference type="Pfam" id="PF13439"/>
    </source>
</evidence>
<keyword evidence="4" id="KW-0328">Glycosyltransferase</keyword>
<reference evidence="4" key="1">
    <citation type="submission" date="2020-04" db="EMBL/GenBank/DDBJ databases">
        <authorList>
            <person name="Zhang T."/>
        </authorList>
    </citation>
    <scope>NUCLEOTIDE SEQUENCE</scope>
    <source>
        <strain evidence="4">HKST-UBA01</strain>
    </source>
</reference>
<dbReference type="Pfam" id="PF13439">
    <property type="entry name" value="Glyco_transf_4"/>
    <property type="match status" value="1"/>
</dbReference>
<dbReference type="InterPro" id="IPR001296">
    <property type="entry name" value="Glyco_trans_1"/>
</dbReference>
<dbReference type="EC" id="2.4.-.-" evidence="4"/>
<sequence length="385" mass="42951">MKIALVHDWLTGMRGGEKVLESICQRFPGAPIYTLVHVPRAVSEVIESHPIHTSFIQKLPWAKSHYQRYLPLFPTAIERFDLRDYDLIISTSHCVAKGVVVHPGSIHLCYCHTPMRYVWSAYEEYFGGENGGSPVSAVMPFVATYLRQWDVTANQRVDGFAANSNHVKRRIERYYGRKARVIHPPCDVDFFTPGGNREDFYLIVTALVPYKRIDLVLEAARRVPRPIVVVGDGVEKERLAASAPPGVVFRGWLEPEELRDLFRRCRALLFPGEEDFGIVPVEAQACGAPVIGLGRGGLLETVRDGESGVFFSDPTPEALLDAFSRFEETIFDSGRIREGVLKFSPERFDDEIDAWIEAEGPVRGPFAGPPVPDSGLGTSPLGTLE</sequence>
<evidence type="ECO:0000259" key="2">
    <source>
        <dbReference type="Pfam" id="PF00534"/>
    </source>
</evidence>
<evidence type="ECO:0000313" key="5">
    <source>
        <dbReference type="Proteomes" id="UP000697710"/>
    </source>
</evidence>
<evidence type="ECO:0000256" key="1">
    <source>
        <dbReference type="SAM" id="MobiDB-lite"/>
    </source>
</evidence>
<protein>
    <submittedName>
        <fullName evidence="4">Glycosyltransferase</fullName>
        <ecNumber evidence="4">2.4.-.-</ecNumber>
    </submittedName>
</protein>
<feature type="region of interest" description="Disordered" evidence="1">
    <location>
        <begin position="363"/>
        <end position="385"/>
    </location>
</feature>
<feature type="domain" description="Glycosyl transferase family 1" evidence="2">
    <location>
        <begin position="197"/>
        <end position="328"/>
    </location>
</feature>
<proteinExistence type="predicted"/>
<keyword evidence="4" id="KW-0808">Transferase</keyword>
<dbReference type="Gene3D" id="3.40.50.2000">
    <property type="entry name" value="Glycogen Phosphorylase B"/>
    <property type="match status" value="2"/>
</dbReference>
<dbReference type="InterPro" id="IPR050194">
    <property type="entry name" value="Glycosyltransferase_grp1"/>
</dbReference>
<dbReference type="EMBL" id="JAGQHR010000525">
    <property type="protein sequence ID" value="MCA9728949.1"/>
    <property type="molecule type" value="Genomic_DNA"/>
</dbReference>
<feature type="domain" description="Glycosyltransferase subfamily 4-like N-terminal" evidence="3">
    <location>
        <begin position="15"/>
        <end position="189"/>
    </location>
</feature>
<reference evidence="4" key="2">
    <citation type="journal article" date="2021" name="Microbiome">
        <title>Successional dynamics and alternative stable states in a saline activated sludge microbial community over 9 years.</title>
        <authorList>
            <person name="Wang Y."/>
            <person name="Ye J."/>
            <person name="Ju F."/>
            <person name="Liu L."/>
            <person name="Boyd J.A."/>
            <person name="Deng Y."/>
            <person name="Parks D.H."/>
            <person name="Jiang X."/>
            <person name="Yin X."/>
            <person name="Woodcroft B.J."/>
            <person name="Tyson G.W."/>
            <person name="Hugenholtz P."/>
            <person name="Polz M.F."/>
            <person name="Zhang T."/>
        </authorList>
    </citation>
    <scope>NUCLEOTIDE SEQUENCE</scope>
    <source>
        <strain evidence="4">HKST-UBA01</strain>
    </source>
</reference>
<dbReference type="Pfam" id="PF00534">
    <property type="entry name" value="Glycos_transf_1"/>
    <property type="match status" value="1"/>
</dbReference>
<name>A0A956M0P3_UNCEI</name>
<dbReference type="PANTHER" id="PTHR45947:SF3">
    <property type="entry name" value="SULFOQUINOVOSYL TRANSFERASE SQD2"/>
    <property type="match status" value="1"/>
</dbReference>
<organism evidence="4 5">
    <name type="scientific">Eiseniibacteriota bacterium</name>
    <dbReference type="NCBI Taxonomy" id="2212470"/>
    <lineage>
        <taxon>Bacteria</taxon>
        <taxon>Candidatus Eiseniibacteriota</taxon>
    </lineage>
</organism>